<dbReference type="PROSITE" id="PS00463">
    <property type="entry name" value="ZN2_CY6_FUNGAL_1"/>
    <property type="match status" value="1"/>
</dbReference>
<gene>
    <name evidence="4" type="ORF">K461DRAFT_312359</name>
</gene>
<dbReference type="Pfam" id="PF00172">
    <property type="entry name" value="Zn_clus"/>
    <property type="match status" value="1"/>
</dbReference>
<protein>
    <recommendedName>
        <fullName evidence="3">Zn(2)-C6 fungal-type domain-containing protein</fullName>
    </recommendedName>
</protein>
<dbReference type="CDD" id="cd00067">
    <property type="entry name" value="GAL4"/>
    <property type="match status" value="1"/>
</dbReference>
<dbReference type="InterPro" id="IPR036864">
    <property type="entry name" value="Zn2-C6_fun-type_DNA-bd_sf"/>
</dbReference>
<dbReference type="CDD" id="cd12148">
    <property type="entry name" value="fungal_TF_MHR"/>
    <property type="match status" value="1"/>
</dbReference>
<dbReference type="PROSITE" id="PS50048">
    <property type="entry name" value="ZN2_CY6_FUNGAL_2"/>
    <property type="match status" value="1"/>
</dbReference>
<dbReference type="Proteomes" id="UP000799439">
    <property type="component" value="Unassembled WGS sequence"/>
</dbReference>
<dbReference type="PANTHER" id="PTHR47785:SF5">
    <property type="entry name" value="ZN(II)2CYS6 TRANSCRIPTION FACTOR (EUROFUNG)"/>
    <property type="match status" value="1"/>
</dbReference>
<feature type="coiled-coil region" evidence="2">
    <location>
        <begin position="91"/>
        <end position="118"/>
    </location>
</feature>
<dbReference type="GO" id="GO:0000981">
    <property type="term" value="F:DNA-binding transcription factor activity, RNA polymerase II-specific"/>
    <property type="evidence" value="ECO:0007669"/>
    <property type="project" value="InterPro"/>
</dbReference>
<reference evidence="4" key="1">
    <citation type="journal article" date="2020" name="Stud. Mycol.">
        <title>101 Dothideomycetes genomes: a test case for predicting lifestyles and emergence of pathogens.</title>
        <authorList>
            <person name="Haridas S."/>
            <person name="Albert R."/>
            <person name="Binder M."/>
            <person name="Bloem J."/>
            <person name="Labutti K."/>
            <person name="Salamov A."/>
            <person name="Andreopoulos B."/>
            <person name="Baker S."/>
            <person name="Barry K."/>
            <person name="Bills G."/>
            <person name="Bluhm B."/>
            <person name="Cannon C."/>
            <person name="Castanera R."/>
            <person name="Culley D."/>
            <person name="Daum C."/>
            <person name="Ezra D."/>
            <person name="Gonzalez J."/>
            <person name="Henrissat B."/>
            <person name="Kuo A."/>
            <person name="Liang C."/>
            <person name="Lipzen A."/>
            <person name="Lutzoni F."/>
            <person name="Magnuson J."/>
            <person name="Mondo S."/>
            <person name="Nolan M."/>
            <person name="Ohm R."/>
            <person name="Pangilinan J."/>
            <person name="Park H.-J."/>
            <person name="Ramirez L."/>
            <person name="Alfaro M."/>
            <person name="Sun H."/>
            <person name="Tritt A."/>
            <person name="Yoshinaga Y."/>
            <person name="Zwiers L.-H."/>
            <person name="Turgeon B."/>
            <person name="Goodwin S."/>
            <person name="Spatafora J."/>
            <person name="Crous P."/>
            <person name="Grigoriev I."/>
        </authorList>
    </citation>
    <scope>NUCLEOTIDE SEQUENCE</scope>
    <source>
        <strain evidence="4">CBS 260.36</strain>
    </source>
</reference>
<evidence type="ECO:0000313" key="5">
    <source>
        <dbReference type="Proteomes" id="UP000799439"/>
    </source>
</evidence>
<keyword evidence="5" id="KW-1185">Reference proteome</keyword>
<evidence type="ECO:0000313" key="4">
    <source>
        <dbReference type="EMBL" id="KAF2154469.1"/>
    </source>
</evidence>
<keyword evidence="1" id="KW-0539">Nucleus</keyword>
<dbReference type="SUPFAM" id="SSF57701">
    <property type="entry name" value="Zn2/Cys6 DNA-binding domain"/>
    <property type="match status" value="1"/>
</dbReference>
<proteinExistence type="predicted"/>
<dbReference type="OrthoDB" id="4356994at2759"/>
<dbReference type="PANTHER" id="PTHR47785">
    <property type="entry name" value="ZN(II)2CYS6 TRANSCRIPTION FACTOR (EUROFUNG)-RELATED-RELATED"/>
    <property type="match status" value="1"/>
</dbReference>
<name>A0A9P4MLR2_9PEZI</name>
<dbReference type="Gene3D" id="4.10.240.10">
    <property type="entry name" value="Zn(2)-C6 fungal-type DNA-binding domain"/>
    <property type="match status" value="1"/>
</dbReference>
<dbReference type="InterPro" id="IPR053181">
    <property type="entry name" value="EcdB-like_regulator"/>
</dbReference>
<dbReference type="SMART" id="SM00066">
    <property type="entry name" value="GAL4"/>
    <property type="match status" value="1"/>
</dbReference>
<accession>A0A9P4MLR2</accession>
<dbReference type="AlphaFoldDB" id="A0A9P4MLR2"/>
<dbReference type="GO" id="GO:0008270">
    <property type="term" value="F:zinc ion binding"/>
    <property type="evidence" value="ECO:0007669"/>
    <property type="project" value="InterPro"/>
</dbReference>
<evidence type="ECO:0000256" key="2">
    <source>
        <dbReference type="SAM" id="Coils"/>
    </source>
</evidence>
<evidence type="ECO:0000256" key="1">
    <source>
        <dbReference type="ARBA" id="ARBA00023242"/>
    </source>
</evidence>
<feature type="domain" description="Zn(2)-C6 fungal-type" evidence="3">
    <location>
        <begin position="49"/>
        <end position="79"/>
    </location>
</feature>
<sequence>MMASLLIQPRTRAFVLDRSDATAAEELPRKRRKTDASEESSATHRRKKACQTCSLRKVKCDAARPICAYCKSTKSECVYLGRDRLTLESATDLLAERLDEINNRLDQLQEQKTRWENPEFEVQPPENDLVFQPSKDFVQIPAQKTSADAVLTWPIFENRFPFNTLTDAVFQPHASGIDTKPPIRSVDLPPEERIPGLVDKFLKNVHTKNPILDVELLLQQSRRIASEGLDWDAHSCLVLLACALGSIAEPFSIAARPNSSNSPRYSTSDRAFQQAESYFKLASYRLGTLRSTLVGIQCQFYAGVYAMYTLRPLLGWQYFTNSSTLYQLYDRLKHGSAGRSHDMLDLSMSGGSQIDIQAERLEQCLYWSCFKSESEFRVELPLAMSDIGVYPHPELFPIPPTPQEPSQDMHGLPYDPAYASSPTSAPNNRSAVDTTLKAHAKGAYHEEESWYYYLTEIALRRIGNRIVNTFFRQETQEWLNIGPLLGIAVELDTQVSAWSANLPPVMQDWQRTDTIRDPNLGRLGSGSTSHVSQELSWAIENRLLEVRSWLYQPFVYYLVHHEHIPGSCTLCDSNIQSPEALSYTNSYTQELPTSDMSLDVQSNNQHNLLRQLIMSGIDCNLTILESRILNHRHHGLWFDLRSLVCASFILLAVIKSGHETWIPGGAEVLWGKQSPSDVTETIGGKLGRVVTHLGYWAKCCPEMDRHREVVEVISHEVKNTWMQAHATSPVQQL</sequence>
<comment type="caution">
    <text evidence="4">The sequence shown here is derived from an EMBL/GenBank/DDBJ whole genome shotgun (WGS) entry which is preliminary data.</text>
</comment>
<evidence type="ECO:0000259" key="3">
    <source>
        <dbReference type="PROSITE" id="PS50048"/>
    </source>
</evidence>
<dbReference type="EMBL" id="ML996084">
    <property type="protein sequence ID" value="KAF2154469.1"/>
    <property type="molecule type" value="Genomic_DNA"/>
</dbReference>
<dbReference type="InterPro" id="IPR001138">
    <property type="entry name" value="Zn2Cys6_DnaBD"/>
</dbReference>
<organism evidence="4 5">
    <name type="scientific">Myriangium duriaei CBS 260.36</name>
    <dbReference type="NCBI Taxonomy" id="1168546"/>
    <lineage>
        <taxon>Eukaryota</taxon>
        <taxon>Fungi</taxon>
        <taxon>Dikarya</taxon>
        <taxon>Ascomycota</taxon>
        <taxon>Pezizomycotina</taxon>
        <taxon>Dothideomycetes</taxon>
        <taxon>Dothideomycetidae</taxon>
        <taxon>Myriangiales</taxon>
        <taxon>Myriangiaceae</taxon>
        <taxon>Myriangium</taxon>
    </lineage>
</organism>
<keyword evidence="2" id="KW-0175">Coiled coil</keyword>